<evidence type="ECO:0000256" key="3">
    <source>
        <dbReference type="ARBA" id="ARBA00022723"/>
    </source>
</evidence>
<dbReference type="InterPro" id="IPR016047">
    <property type="entry name" value="M23ase_b-sheet_dom"/>
</dbReference>
<dbReference type="PANTHER" id="PTHR21666:SF288">
    <property type="entry name" value="CELL DIVISION PROTEIN YTFB"/>
    <property type="match status" value="1"/>
</dbReference>
<dbReference type="Pfam" id="PF01551">
    <property type="entry name" value="Peptidase_M23"/>
    <property type="match status" value="1"/>
</dbReference>
<dbReference type="SUPFAM" id="SSF51261">
    <property type="entry name" value="Duplicated hybrid motif"/>
    <property type="match status" value="1"/>
</dbReference>
<keyword evidence="3" id="KW-0479">Metal-binding</keyword>
<gene>
    <name evidence="8" type="ORF">SM757_18565</name>
</gene>
<dbReference type="EC" id="3.4.-.-" evidence="8"/>
<dbReference type="Proteomes" id="UP001293718">
    <property type="component" value="Unassembled WGS sequence"/>
</dbReference>
<dbReference type="RefSeq" id="WP_322466627.1">
    <property type="nucleotide sequence ID" value="NZ_JAXOJX010000031.1"/>
</dbReference>
<keyword evidence="9" id="KW-1185">Reference proteome</keyword>
<dbReference type="PANTHER" id="PTHR21666">
    <property type="entry name" value="PEPTIDASE-RELATED"/>
    <property type="match status" value="1"/>
</dbReference>
<keyword evidence="5" id="KW-0862">Zinc</keyword>
<protein>
    <submittedName>
        <fullName evidence="8">M23 family metallopeptidase</fullName>
        <ecNumber evidence="8">3.4.-.-</ecNumber>
    </submittedName>
</protein>
<reference evidence="8 9" key="1">
    <citation type="submission" date="2023-11" db="EMBL/GenBank/DDBJ databases">
        <title>Draft genome of Azohydromonas lata strain H1 (DSM1123), a polyhydroxyalkanoate producer.</title>
        <authorList>
            <person name="Traversa D."/>
            <person name="D'Addabbo P."/>
            <person name="Pazzani C."/>
            <person name="Manzari C."/>
            <person name="Chiara M."/>
            <person name="Scrascia M."/>
        </authorList>
    </citation>
    <scope>NUCLEOTIDE SEQUENCE [LARGE SCALE GENOMIC DNA]</scope>
    <source>
        <strain evidence="8 9">H1</strain>
    </source>
</reference>
<comment type="cofactor">
    <cofactor evidence="1">
        <name>Zn(2+)</name>
        <dbReference type="ChEBI" id="CHEBI:29105"/>
    </cofactor>
</comment>
<dbReference type="InterPro" id="IPR050570">
    <property type="entry name" value="Cell_wall_metabolism_enzyme"/>
</dbReference>
<proteinExistence type="predicted"/>
<evidence type="ECO:0000313" key="9">
    <source>
        <dbReference type="Proteomes" id="UP001293718"/>
    </source>
</evidence>
<dbReference type="InterPro" id="IPR011055">
    <property type="entry name" value="Dup_hybrid_motif"/>
</dbReference>
<dbReference type="Gene3D" id="2.70.70.10">
    <property type="entry name" value="Glucose Permease (Domain IIA)"/>
    <property type="match status" value="1"/>
</dbReference>
<feature type="domain" description="M23ase beta-sheet core" evidence="7">
    <location>
        <begin position="93"/>
        <end position="200"/>
    </location>
</feature>
<keyword evidence="4 8" id="KW-0378">Hydrolase</keyword>
<name>A0ABU5IIT8_9BURK</name>
<evidence type="ECO:0000259" key="7">
    <source>
        <dbReference type="Pfam" id="PF01551"/>
    </source>
</evidence>
<evidence type="ECO:0000256" key="2">
    <source>
        <dbReference type="ARBA" id="ARBA00022670"/>
    </source>
</evidence>
<accession>A0ABU5IIT8</accession>
<keyword evidence="6" id="KW-0482">Metalloprotease</keyword>
<dbReference type="EMBL" id="JAXOJX010000031">
    <property type="protein sequence ID" value="MDZ5458586.1"/>
    <property type="molecule type" value="Genomic_DNA"/>
</dbReference>
<comment type="caution">
    <text evidence="8">The sequence shown here is derived from an EMBL/GenBank/DDBJ whole genome shotgun (WGS) entry which is preliminary data.</text>
</comment>
<keyword evidence="2" id="KW-0645">Protease</keyword>
<evidence type="ECO:0000256" key="1">
    <source>
        <dbReference type="ARBA" id="ARBA00001947"/>
    </source>
</evidence>
<organism evidence="8 9">
    <name type="scientific">Azohydromonas lata</name>
    <dbReference type="NCBI Taxonomy" id="45677"/>
    <lineage>
        <taxon>Bacteria</taxon>
        <taxon>Pseudomonadati</taxon>
        <taxon>Pseudomonadota</taxon>
        <taxon>Betaproteobacteria</taxon>
        <taxon>Burkholderiales</taxon>
        <taxon>Sphaerotilaceae</taxon>
        <taxon>Azohydromonas</taxon>
    </lineage>
</organism>
<evidence type="ECO:0000256" key="4">
    <source>
        <dbReference type="ARBA" id="ARBA00022801"/>
    </source>
</evidence>
<evidence type="ECO:0000256" key="6">
    <source>
        <dbReference type="ARBA" id="ARBA00023049"/>
    </source>
</evidence>
<dbReference type="CDD" id="cd12797">
    <property type="entry name" value="M23_peptidase"/>
    <property type="match status" value="1"/>
</dbReference>
<dbReference type="GO" id="GO:0016787">
    <property type="term" value="F:hydrolase activity"/>
    <property type="evidence" value="ECO:0007669"/>
    <property type="project" value="UniProtKB-KW"/>
</dbReference>
<sequence>MPRGESRLRRALRSAMSGLVLGGGLGLIVSLLPAGHPPAPRLAQAATGQEAPAQAGEDFAYLAERRLLLPVEGVAPAALRDTFNQGRDAGTRPHEALDIPAPRGTPVFAVDDGRLVKLFTSVPGGLTLYQFDPGSRYAYYYAHLDRYAQGLHEGAQLQRGDVVGYVGSTGNASADAPHLHFAIFRLGAERQWWKGEAVNPYPLLSPAQPVPRKP</sequence>
<evidence type="ECO:0000313" key="8">
    <source>
        <dbReference type="EMBL" id="MDZ5458586.1"/>
    </source>
</evidence>
<evidence type="ECO:0000256" key="5">
    <source>
        <dbReference type="ARBA" id="ARBA00022833"/>
    </source>
</evidence>